<evidence type="ECO:0000313" key="2">
    <source>
        <dbReference type="Proteomes" id="UP001596053"/>
    </source>
</evidence>
<comment type="caution">
    <text evidence="1">The sequence shown here is derived from an EMBL/GenBank/DDBJ whole genome shotgun (WGS) entry which is preliminary data.</text>
</comment>
<evidence type="ECO:0000313" key="1">
    <source>
        <dbReference type="EMBL" id="MFC5420167.1"/>
    </source>
</evidence>
<organism evidence="1 2">
    <name type="scientific">Bosea eneae</name>
    <dbReference type="NCBI Taxonomy" id="151454"/>
    <lineage>
        <taxon>Bacteria</taxon>
        <taxon>Pseudomonadati</taxon>
        <taxon>Pseudomonadota</taxon>
        <taxon>Alphaproteobacteria</taxon>
        <taxon>Hyphomicrobiales</taxon>
        <taxon>Boseaceae</taxon>
        <taxon>Bosea</taxon>
    </lineage>
</organism>
<dbReference type="EMBL" id="JBHSLW010000013">
    <property type="protein sequence ID" value="MFC5420167.1"/>
    <property type="molecule type" value="Genomic_DNA"/>
</dbReference>
<accession>A0ABW0IPI5</accession>
<sequence>MDSREIISQREASLLELALESWRFQRLFGRALAKLDPLEAARFTNQHRYFVGKIESCLADAGMRFVSHEGQIFETGTAATPLNIDDFEAEDVVVVVETIEPTVMNTSGLVRMGSVMLRKVNS</sequence>
<gene>
    <name evidence="1" type="ORF">ACFPOB_11420</name>
</gene>
<protein>
    <submittedName>
        <fullName evidence="1">Uncharacterized protein</fullName>
    </submittedName>
</protein>
<reference evidence="2" key="1">
    <citation type="journal article" date="2019" name="Int. J. Syst. Evol. Microbiol.">
        <title>The Global Catalogue of Microorganisms (GCM) 10K type strain sequencing project: providing services to taxonomists for standard genome sequencing and annotation.</title>
        <authorList>
            <consortium name="The Broad Institute Genomics Platform"/>
            <consortium name="The Broad Institute Genome Sequencing Center for Infectious Disease"/>
            <person name="Wu L."/>
            <person name="Ma J."/>
        </authorList>
    </citation>
    <scope>NUCLEOTIDE SEQUENCE [LARGE SCALE GENOMIC DNA]</scope>
    <source>
        <strain evidence="2">NCAIM B.01391</strain>
    </source>
</reference>
<name>A0ABW0IPI5_9HYPH</name>
<keyword evidence="2" id="KW-1185">Reference proteome</keyword>
<dbReference type="Proteomes" id="UP001596053">
    <property type="component" value="Unassembled WGS sequence"/>
</dbReference>
<dbReference type="RefSeq" id="WP_377798383.1">
    <property type="nucleotide sequence ID" value="NZ_JBHSLW010000013.1"/>
</dbReference>
<proteinExistence type="predicted"/>